<dbReference type="Proteomes" id="UP000218209">
    <property type="component" value="Unassembled WGS sequence"/>
</dbReference>
<feature type="region of interest" description="Disordered" evidence="1">
    <location>
        <begin position="307"/>
        <end position="341"/>
    </location>
</feature>
<keyword evidence="4" id="KW-1185">Reference proteome</keyword>
<keyword evidence="2" id="KW-0732">Signal</keyword>
<name>A0A1X6PDD1_PORUM</name>
<evidence type="ECO:0000256" key="2">
    <source>
        <dbReference type="SAM" id="SignalP"/>
    </source>
</evidence>
<reference evidence="3 4" key="1">
    <citation type="submission" date="2017-03" db="EMBL/GenBank/DDBJ databases">
        <title>WGS assembly of Porphyra umbilicalis.</title>
        <authorList>
            <person name="Brawley S.H."/>
            <person name="Blouin N.A."/>
            <person name="Ficko-Blean E."/>
            <person name="Wheeler G.L."/>
            <person name="Lohr M."/>
            <person name="Goodson H.V."/>
            <person name="Jenkins J.W."/>
            <person name="Blaby-Haas C.E."/>
            <person name="Helliwell K.E."/>
            <person name="Chan C."/>
            <person name="Marriage T."/>
            <person name="Bhattacharya D."/>
            <person name="Klein A.S."/>
            <person name="Badis Y."/>
            <person name="Brodie J."/>
            <person name="Cao Y."/>
            <person name="Collen J."/>
            <person name="Dittami S.M."/>
            <person name="Gachon C.M."/>
            <person name="Green B.R."/>
            <person name="Karpowicz S."/>
            <person name="Kim J.W."/>
            <person name="Kudahl U."/>
            <person name="Lin S."/>
            <person name="Michel G."/>
            <person name="Mittag M."/>
            <person name="Olson B.J."/>
            <person name="Pangilinan J."/>
            <person name="Peng Y."/>
            <person name="Qiu H."/>
            <person name="Shu S."/>
            <person name="Singer J.T."/>
            <person name="Smith A.G."/>
            <person name="Sprecher B.N."/>
            <person name="Wagner V."/>
            <person name="Wang W."/>
            <person name="Wang Z.-Y."/>
            <person name="Yan J."/>
            <person name="Yarish C."/>
            <person name="Zoeuner-Riek S."/>
            <person name="Zhuang Y."/>
            <person name="Zou Y."/>
            <person name="Lindquist E.A."/>
            <person name="Grimwood J."/>
            <person name="Barry K."/>
            <person name="Rokhsar D.S."/>
            <person name="Schmutz J."/>
            <person name="Stiller J.W."/>
            <person name="Grossman A.R."/>
            <person name="Prochnik S.E."/>
        </authorList>
    </citation>
    <scope>NUCLEOTIDE SEQUENCE [LARGE SCALE GENOMIC DNA]</scope>
    <source>
        <strain evidence="3">4086291</strain>
    </source>
</reference>
<sequence>MPRRCAAAAVAVVVTVVAALTVAAPSTAAAAGAATPPLAAGRAAPTAARTVSAAAAAVAPTALTALKRPLVLAARQQGGCSNIMPGCYSQQRSFRVDVVQNGCGRQSKQLPRALDGVLYDTRVLFHSVVKAGCCASAATRYALDAHLRYLFVYGGCVAPANRLPEWHLRAGSCNSRAACAAAVARVGSNFGPHGCVGHSGAQLDRRVARLRLTLASVTAARCCTVAAQRRWLAADTIVIAQRADCAPVAARRTVEAMAAFLGGGVPTLSRAAVAPVAPAVAPVSGVPTESMAAAAAAAAAVGGVAPSRRGCRRRRRRRVAAAPRPCRGRPPRLSATTRRAA</sequence>
<dbReference type="AlphaFoldDB" id="A0A1X6PDD1"/>
<gene>
    <name evidence="3" type="ORF">BU14_0104s0027</name>
</gene>
<organism evidence="3 4">
    <name type="scientific">Porphyra umbilicalis</name>
    <name type="common">Purple laver</name>
    <name type="synonym">Red alga</name>
    <dbReference type="NCBI Taxonomy" id="2786"/>
    <lineage>
        <taxon>Eukaryota</taxon>
        <taxon>Rhodophyta</taxon>
        <taxon>Bangiophyceae</taxon>
        <taxon>Bangiales</taxon>
        <taxon>Bangiaceae</taxon>
        <taxon>Porphyra</taxon>
    </lineage>
</organism>
<evidence type="ECO:0000313" key="4">
    <source>
        <dbReference type="Proteomes" id="UP000218209"/>
    </source>
</evidence>
<feature type="chain" id="PRO_5013321689" evidence="2">
    <location>
        <begin position="20"/>
        <end position="341"/>
    </location>
</feature>
<feature type="compositionally biased region" description="Basic residues" evidence="1">
    <location>
        <begin position="309"/>
        <end position="319"/>
    </location>
</feature>
<protein>
    <submittedName>
        <fullName evidence="3">Uncharacterized protein</fullName>
    </submittedName>
</protein>
<evidence type="ECO:0000313" key="3">
    <source>
        <dbReference type="EMBL" id="OSX78653.1"/>
    </source>
</evidence>
<evidence type="ECO:0000256" key="1">
    <source>
        <dbReference type="SAM" id="MobiDB-lite"/>
    </source>
</evidence>
<feature type="signal peptide" evidence="2">
    <location>
        <begin position="1"/>
        <end position="19"/>
    </location>
</feature>
<proteinExistence type="predicted"/>
<accession>A0A1X6PDD1</accession>
<dbReference type="EMBL" id="KV918808">
    <property type="protein sequence ID" value="OSX78653.1"/>
    <property type="molecule type" value="Genomic_DNA"/>
</dbReference>